<accession>A0A6V7PRW7</accession>
<sequence length="162" mass="17010">MATAAEAAAAAEAEGVAAAEAAAAEETTKRRTVMVVGIEDSEHSYYALGWTLRRFFGGGAAASGIDLVIVHAKPSPANVVNLAGPGAPDVLPFVESDLRAIAAGVVAKARELCATNSVSALVEVVEGMRGMFFVKQLKNTRQIYLLWAAMAMEQLKELFWAA</sequence>
<protein>
    <recommendedName>
        <fullName evidence="2">UspA domain-containing protein</fullName>
    </recommendedName>
</protein>
<reference evidence="1" key="1">
    <citation type="submission" date="2020-07" db="EMBL/GenBank/DDBJ databases">
        <authorList>
            <person name="Lin J."/>
        </authorList>
    </citation>
    <scope>NUCLEOTIDE SEQUENCE</scope>
</reference>
<proteinExistence type="predicted"/>
<name>A0A6V7PRW7_ANACO</name>
<dbReference type="EMBL" id="LR862151">
    <property type="protein sequence ID" value="CAD1833296.1"/>
    <property type="molecule type" value="Genomic_DNA"/>
</dbReference>
<gene>
    <name evidence="1" type="ORF">CB5_LOCUS16507</name>
</gene>
<evidence type="ECO:0000313" key="1">
    <source>
        <dbReference type="EMBL" id="CAD1833296.1"/>
    </source>
</evidence>
<evidence type="ECO:0008006" key="2">
    <source>
        <dbReference type="Google" id="ProtNLM"/>
    </source>
</evidence>
<dbReference type="PANTHER" id="PTHR46553">
    <property type="entry name" value="ADENINE NUCLEOTIDE ALPHA HYDROLASES-LIKE SUPERFAMILY PROTEIN"/>
    <property type="match status" value="1"/>
</dbReference>
<dbReference type="AlphaFoldDB" id="A0A6V7PRW7"/>
<dbReference type="Gene3D" id="3.40.50.620">
    <property type="entry name" value="HUPs"/>
    <property type="match status" value="1"/>
</dbReference>
<dbReference type="SUPFAM" id="SSF52402">
    <property type="entry name" value="Adenine nucleotide alpha hydrolases-like"/>
    <property type="match status" value="1"/>
</dbReference>
<organism evidence="1">
    <name type="scientific">Ananas comosus var. bracteatus</name>
    <name type="common">red pineapple</name>
    <dbReference type="NCBI Taxonomy" id="296719"/>
    <lineage>
        <taxon>Eukaryota</taxon>
        <taxon>Viridiplantae</taxon>
        <taxon>Streptophyta</taxon>
        <taxon>Embryophyta</taxon>
        <taxon>Tracheophyta</taxon>
        <taxon>Spermatophyta</taxon>
        <taxon>Magnoliopsida</taxon>
        <taxon>Liliopsida</taxon>
        <taxon>Poales</taxon>
        <taxon>Bromeliaceae</taxon>
        <taxon>Bromelioideae</taxon>
        <taxon>Ananas</taxon>
    </lineage>
</organism>
<dbReference type="InterPro" id="IPR014729">
    <property type="entry name" value="Rossmann-like_a/b/a_fold"/>
</dbReference>
<dbReference type="PANTHER" id="PTHR46553:SF3">
    <property type="entry name" value="ADENINE NUCLEOTIDE ALPHA HYDROLASES-LIKE SUPERFAMILY PROTEIN"/>
    <property type="match status" value="1"/>
</dbReference>